<dbReference type="Pfam" id="PF01551">
    <property type="entry name" value="Peptidase_M23"/>
    <property type="match status" value="1"/>
</dbReference>
<feature type="compositionally biased region" description="Low complexity" evidence="2">
    <location>
        <begin position="26"/>
        <end position="37"/>
    </location>
</feature>
<dbReference type="PANTHER" id="PTHR21666:SF270">
    <property type="entry name" value="MUREIN HYDROLASE ACTIVATOR ENVC"/>
    <property type="match status" value="1"/>
</dbReference>
<feature type="domain" description="M23ase beta-sheet core" evidence="4">
    <location>
        <begin position="86"/>
        <end position="166"/>
    </location>
</feature>
<proteinExistence type="predicted"/>
<dbReference type="InterPro" id="IPR050570">
    <property type="entry name" value="Cell_wall_metabolism_enzyme"/>
</dbReference>
<dbReference type="GO" id="GO:0004222">
    <property type="term" value="F:metalloendopeptidase activity"/>
    <property type="evidence" value="ECO:0007669"/>
    <property type="project" value="TreeGrafter"/>
</dbReference>
<dbReference type="InterPro" id="IPR011055">
    <property type="entry name" value="Dup_hybrid_motif"/>
</dbReference>
<evidence type="ECO:0000313" key="6">
    <source>
        <dbReference type="Proteomes" id="UP000520767"/>
    </source>
</evidence>
<dbReference type="SUPFAM" id="SSF69318">
    <property type="entry name" value="Integrin alpha N-terminal domain"/>
    <property type="match status" value="1"/>
</dbReference>
<dbReference type="InterPro" id="IPR013517">
    <property type="entry name" value="FG-GAP"/>
</dbReference>
<evidence type="ECO:0000313" key="5">
    <source>
        <dbReference type="EMBL" id="MBB4904975.1"/>
    </source>
</evidence>
<dbReference type="EMBL" id="JACHJQ010000001">
    <property type="protein sequence ID" value="MBB4904975.1"/>
    <property type="molecule type" value="Genomic_DNA"/>
</dbReference>
<feature type="chain" id="PRO_5030945543" description="M23ase beta-sheet core domain-containing protein" evidence="3">
    <location>
        <begin position="26"/>
        <end position="512"/>
    </location>
</feature>
<accession>A0A7W7Q109</accession>
<dbReference type="Gene3D" id="2.70.70.10">
    <property type="entry name" value="Glucose Permease (Domain IIA)"/>
    <property type="match status" value="1"/>
</dbReference>
<evidence type="ECO:0000256" key="3">
    <source>
        <dbReference type="SAM" id="SignalP"/>
    </source>
</evidence>
<dbReference type="Proteomes" id="UP000520767">
    <property type="component" value="Unassembled WGS sequence"/>
</dbReference>
<feature type="signal peptide" evidence="3">
    <location>
        <begin position="1"/>
        <end position="25"/>
    </location>
</feature>
<keyword evidence="1 3" id="KW-0732">Signal</keyword>
<evidence type="ECO:0000256" key="2">
    <source>
        <dbReference type="SAM" id="MobiDB-lite"/>
    </source>
</evidence>
<name>A0A7W7Q109_9PSEU</name>
<organism evidence="5 6">
    <name type="scientific">Actinophytocola algeriensis</name>
    <dbReference type="NCBI Taxonomy" id="1768010"/>
    <lineage>
        <taxon>Bacteria</taxon>
        <taxon>Bacillati</taxon>
        <taxon>Actinomycetota</taxon>
        <taxon>Actinomycetes</taxon>
        <taxon>Pseudonocardiales</taxon>
        <taxon>Pseudonocardiaceae</taxon>
    </lineage>
</organism>
<dbReference type="AlphaFoldDB" id="A0A7W7Q109"/>
<reference evidence="5 6" key="1">
    <citation type="submission" date="2020-08" db="EMBL/GenBank/DDBJ databases">
        <title>Genomic Encyclopedia of Type Strains, Phase III (KMG-III): the genomes of soil and plant-associated and newly described type strains.</title>
        <authorList>
            <person name="Whitman W."/>
        </authorList>
    </citation>
    <scope>NUCLEOTIDE SEQUENCE [LARGE SCALE GENOMIC DNA]</scope>
    <source>
        <strain evidence="5 6">CECT 8960</strain>
    </source>
</reference>
<dbReference type="PANTHER" id="PTHR21666">
    <property type="entry name" value="PEPTIDASE-RELATED"/>
    <property type="match status" value="1"/>
</dbReference>
<dbReference type="RefSeq" id="WP_184809144.1">
    <property type="nucleotide sequence ID" value="NZ_JACHJQ010000001.1"/>
</dbReference>
<dbReference type="InterPro" id="IPR016047">
    <property type="entry name" value="M23ase_b-sheet_dom"/>
</dbReference>
<feature type="region of interest" description="Disordered" evidence="2">
    <location>
        <begin position="26"/>
        <end position="50"/>
    </location>
</feature>
<evidence type="ECO:0000256" key="1">
    <source>
        <dbReference type="ARBA" id="ARBA00022729"/>
    </source>
</evidence>
<comment type="caution">
    <text evidence="5">The sequence shown here is derived from an EMBL/GenBank/DDBJ whole genome shotgun (WGS) entry which is preliminary data.</text>
</comment>
<dbReference type="SUPFAM" id="SSF51261">
    <property type="entry name" value="Duplicated hybrid motif"/>
    <property type="match status" value="1"/>
</dbReference>
<protein>
    <recommendedName>
        <fullName evidence="4">M23ase beta-sheet core domain-containing protein</fullName>
    </recommendedName>
</protein>
<dbReference type="Pfam" id="PF13517">
    <property type="entry name" value="FG-GAP_3"/>
    <property type="match status" value="2"/>
</dbReference>
<dbReference type="Gene3D" id="2.40.128.340">
    <property type="match status" value="1"/>
</dbReference>
<gene>
    <name evidence="5" type="ORF">FHR82_001185</name>
</gene>
<sequence length="512" mass="52997">MRAKRIMAAVAAVALLPITAGIASAAPPDGPSAPWADDTPKASRMAAGPRPDFRAPWPCGQQRQYYHHSSEVVNALDFNLAGGEDLGTPALASAAGTVVDVVSGTTGYGNHVRVDHGGGWTSMVAHLSAFSVSRGQYVVAGAELGKVGSTGNSTGPHLHYEQEADGANQPIVIDGVPLRYSSSISYHTSGNCGGGATTMFGGSPTDFNGDGRDDIVTFNQGSLADVYVALSTGTGFTGTSVKWHDFFAPGGETPLTGDFNGDGRDDVVTFTHGTLNDVYVALSNGSSFGAGVKWHDFFGLGGEIPAVGDVNGDGRDDIVTFTRGTLGDVYVALSTGTSFAASAKWHDFFALGGEFPAVGDFDGDGRDDIVTFTRGTAGDVFVALSNGSAFTGTTVKWHDFFALGAEQPRVGDFDGDGKADIATFTNNAAADVFVATSTGAGFSGTTVKWHDFFGLAGEFPYAGDFDGDGATDVVTFTLGSLNDVYVALSNRTAFGPGVKWHDFFGLNGERVL</sequence>
<dbReference type="Gene3D" id="2.130.10.130">
    <property type="entry name" value="Integrin alpha, N-terminal"/>
    <property type="match status" value="1"/>
</dbReference>
<dbReference type="InterPro" id="IPR028994">
    <property type="entry name" value="Integrin_alpha_N"/>
</dbReference>
<keyword evidence="6" id="KW-1185">Reference proteome</keyword>
<dbReference type="CDD" id="cd12797">
    <property type="entry name" value="M23_peptidase"/>
    <property type="match status" value="1"/>
</dbReference>
<evidence type="ECO:0000259" key="4">
    <source>
        <dbReference type="Pfam" id="PF01551"/>
    </source>
</evidence>